<evidence type="ECO:0000313" key="3">
    <source>
        <dbReference type="Proteomes" id="UP000015105"/>
    </source>
</evidence>
<reference evidence="3" key="2">
    <citation type="journal article" date="2017" name="Nat. Plants">
        <title>The Aegilops tauschii genome reveals multiple impacts of transposons.</title>
        <authorList>
            <person name="Zhao G."/>
            <person name="Zou C."/>
            <person name="Li K."/>
            <person name="Wang K."/>
            <person name="Li T."/>
            <person name="Gao L."/>
            <person name="Zhang X."/>
            <person name="Wang H."/>
            <person name="Yang Z."/>
            <person name="Liu X."/>
            <person name="Jiang W."/>
            <person name="Mao L."/>
            <person name="Kong X."/>
            <person name="Jiao Y."/>
            <person name="Jia J."/>
        </authorList>
    </citation>
    <scope>NUCLEOTIDE SEQUENCE [LARGE SCALE GENOMIC DNA]</scope>
    <source>
        <strain evidence="3">cv. AL8/78</strain>
    </source>
</reference>
<accession>A0A452XFJ2</accession>
<dbReference type="Proteomes" id="UP000015105">
    <property type="component" value="Unassembled WGS sequence"/>
</dbReference>
<keyword evidence="1" id="KW-0472">Membrane</keyword>
<evidence type="ECO:0000313" key="2">
    <source>
        <dbReference type="EnsemblPlants" id="AET0Gv20122500.3"/>
    </source>
</evidence>
<proteinExistence type="predicted"/>
<sequence length="145" mass="16267">IVVLSTLRKIKEKHLLGNLHHCNFICMTIRVKMVYILLTIQASYLVILIFSGVGRAVQDDLVIITGHEKTSYTDVETTATDVKHAITAVLTDELGLEVFVGPESRPPVSSKLRAPSRPRRPQGMIKITVNSLNHWLKRKSARDVQ</sequence>
<keyword evidence="1" id="KW-0812">Transmembrane</keyword>
<protein>
    <submittedName>
        <fullName evidence="2">Uncharacterized protein</fullName>
    </submittedName>
</protein>
<keyword evidence="3" id="KW-1185">Reference proteome</keyword>
<reference evidence="3" key="1">
    <citation type="journal article" date="2014" name="Science">
        <title>Ancient hybridizations among the ancestral genomes of bread wheat.</title>
        <authorList>
            <consortium name="International Wheat Genome Sequencing Consortium,"/>
            <person name="Marcussen T."/>
            <person name="Sandve S.R."/>
            <person name="Heier L."/>
            <person name="Spannagl M."/>
            <person name="Pfeifer M."/>
            <person name="Jakobsen K.S."/>
            <person name="Wulff B.B."/>
            <person name="Steuernagel B."/>
            <person name="Mayer K.F."/>
            <person name="Olsen O.A."/>
        </authorList>
    </citation>
    <scope>NUCLEOTIDE SEQUENCE [LARGE SCALE GENOMIC DNA]</scope>
    <source>
        <strain evidence="3">cv. AL8/78</strain>
    </source>
</reference>
<keyword evidence="1" id="KW-1133">Transmembrane helix</keyword>
<reference evidence="2" key="3">
    <citation type="submission" date="2019-03" db="UniProtKB">
        <authorList>
            <consortium name="EnsemblPlants"/>
        </authorList>
    </citation>
    <scope>IDENTIFICATION</scope>
</reference>
<dbReference type="EnsemblPlants" id="AET0Gv20122500.3">
    <property type="protein sequence ID" value="AET0Gv20122500.3"/>
    <property type="gene ID" value="AET0Gv20122500"/>
</dbReference>
<evidence type="ECO:0000256" key="1">
    <source>
        <dbReference type="SAM" id="Phobius"/>
    </source>
</evidence>
<dbReference type="AlphaFoldDB" id="A0A452XFJ2"/>
<dbReference type="Gramene" id="AET0Gv20122500.3">
    <property type="protein sequence ID" value="AET0Gv20122500.3"/>
    <property type="gene ID" value="AET0Gv20122500"/>
</dbReference>
<name>A0A452XFJ2_AEGTS</name>
<feature type="transmembrane region" description="Helical" evidence="1">
    <location>
        <begin position="33"/>
        <end position="53"/>
    </location>
</feature>
<organism evidence="2 3">
    <name type="scientific">Aegilops tauschii subsp. strangulata</name>
    <name type="common">Goatgrass</name>
    <dbReference type="NCBI Taxonomy" id="200361"/>
    <lineage>
        <taxon>Eukaryota</taxon>
        <taxon>Viridiplantae</taxon>
        <taxon>Streptophyta</taxon>
        <taxon>Embryophyta</taxon>
        <taxon>Tracheophyta</taxon>
        <taxon>Spermatophyta</taxon>
        <taxon>Magnoliopsida</taxon>
        <taxon>Liliopsida</taxon>
        <taxon>Poales</taxon>
        <taxon>Poaceae</taxon>
        <taxon>BOP clade</taxon>
        <taxon>Pooideae</taxon>
        <taxon>Triticodae</taxon>
        <taxon>Triticeae</taxon>
        <taxon>Triticinae</taxon>
        <taxon>Aegilops</taxon>
    </lineage>
</organism>